<protein>
    <recommendedName>
        <fullName evidence="4">Inner membrane protein YjcH</fullName>
    </recommendedName>
</protein>
<dbReference type="Pfam" id="PF04341">
    <property type="entry name" value="DUF485"/>
    <property type="match status" value="1"/>
</dbReference>
<feature type="transmembrane region" description="Helical" evidence="1">
    <location>
        <begin position="20"/>
        <end position="40"/>
    </location>
</feature>
<proteinExistence type="predicted"/>
<evidence type="ECO:0000313" key="3">
    <source>
        <dbReference type="Proteomes" id="UP000316598"/>
    </source>
</evidence>
<dbReference type="InterPro" id="IPR007436">
    <property type="entry name" value="DUF485"/>
</dbReference>
<comment type="caution">
    <text evidence="2">The sequence shown here is derived from an EMBL/GenBank/DDBJ whole genome shotgun (WGS) entry which is preliminary data.</text>
</comment>
<name>A0A5C5WX03_9BACT</name>
<feature type="transmembrane region" description="Helical" evidence="1">
    <location>
        <begin position="52"/>
        <end position="73"/>
    </location>
</feature>
<keyword evidence="1" id="KW-0812">Transmembrane</keyword>
<evidence type="ECO:0008006" key="4">
    <source>
        <dbReference type="Google" id="ProtNLM"/>
    </source>
</evidence>
<reference evidence="2 3" key="1">
    <citation type="submission" date="2019-02" db="EMBL/GenBank/DDBJ databases">
        <title>Deep-cultivation of Planctomycetes and their phenomic and genomic characterization uncovers novel biology.</title>
        <authorList>
            <person name="Wiegand S."/>
            <person name="Jogler M."/>
            <person name="Boedeker C."/>
            <person name="Pinto D."/>
            <person name="Vollmers J."/>
            <person name="Rivas-Marin E."/>
            <person name="Kohn T."/>
            <person name="Peeters S.H."/>
            <person name="Heuer A."/>
            <person name="Rast P."/>
            <person name="Oberbeckmann S."/>
            <person name="Bunk B."/>
            <person name="Jeske O."/>
            <person name="Meyerdierks A."/>
            <person name="Storesund J.E."/>
            <person name="Kallscheuer N."/>
            <person name="Luecker S."/>
            <person name="Lage O.M."/>
            <person name="Pohl T."/>
            <person name="Merkel B.J."/>
            <person name="Hornburger P."/>
            <person name="Mueller R.-W."/>
            <person name="Bruemmer F."/>
            <person name="Labrenz M."/>
            <person name="Spormann A.M."/>
            <person name="Op Den Camp H."/>
            <person name="Overmann J."/>
            <person name="Amann R."/>
            <person name="Jetten M.S.M."/>
            <person name="Mascher T."/>
            <person name="Medema M.H."/>
            <person name="Devos D.P."/>
            <person name="Kaster A.-K."/>
            <person name="Ovreas L."/>
            <person name="Rohde M."/>
            <person name="Galperin M.Y."/>
            <person name="Jogler C."/>
        </authorList>
    </citation>
    <scope>NUCLEOTIDE SEQUENCE [LARGE SCALE GENOMIC DNA]</scope>
    <source>
        <strain evidence="2 3">Pla22</strain>
    </source>
</reference>
<dbReference type="Proteomes" id="UP000316598">
    <property type="component" value="Unassembled WGS sequence"/>
</dbReference>
<dbReference type="AlphaFoldDB" id="A0A5C5WX03"/>
<keyword evidence="3" id="KW-1185">Reference proteome</keyword>
<organism evidence="2 3">
    <name type="scientific">Rubripirellula amarantea</name>
    <dbReference type="NCBI Taxonomy" id="2527999"/>
    <lineage>
        <taxon>Bacteria</taxon>
        <taxon>Pseudomonadati</taxon>
        <taxon>Planctomycetota</taxon>
        <taxon>Planctomycetia</taxon>
        <taxon>Pirellulales</taxon>
        <taxon>Pirellulaceae</taxon>
        <taxon>Rubripirellula</taxon>
    </lineage>
</organism>
<dbReference type="RefSeq" id="WP_146514547.1">
    <property type="nucleotide sequence ID" value="NZ_SJPI01000001.1"/>
</dbReference>
<gene>
    <name evidence="2" type="ORF">Pla22_21600</name>
</gene>
<dbReference type="EMBL" id="SJPI01000001">
    <property type="protein sequence ID" value="TWT54513.1"/>
    <property type="molecule type" value="Genomic_DNA"/>
</dbReference>
<sequence>MDHNDANPTSARQFNHKLGMILFVIYLLLYLGFVLINAFAADTMETTAIAGLNLAIVYGFGLIVAALIMALIYGMMCRDGSAEDEAEAALAAKAKADAKQEGK</sequence>
<keyword evidence="1" id="KW-1133">Transmembrane helix</keyword>
<evidence type="ECO:0000313" key="2">
    <source>
        <dbReference type="EMBL" id="TWT54513.1"/>
    </source>
</evidence>
<accession>A0A5C5WX03</accession>
<dbReference type="OrthoDB" id="9795644at2"/>
<evidence type="ECO:0000256" key="1">
    <source>
        <dbReference type="SAM" id="Phobius"/>
    </source>
</evidence>
<keyword evidence="1" id="KW-0472">Membrane</keyword>